<dbReference type="GO" id="GO:0030018">
    <property type="term" value="C:Z disc"/>
    <property type="evidence" value="ECO:0007669"/>
    <property type="project" value="TreeGrafter"/>
</dbReference>
<proteinExistence type="predicted"/>
<sequence>MGASILDFYSSLVNLLGKCAPDAATICAGKGESMRARAILRSLISSEDLEAILALKFNIPNFLVRAERGMYICIIAPNGKKLD</sequence>
<dbReference type="PANTHER" id="PTHR46399">
    <property type="entry name" value="B30.2/SPRY DOMAIN-CONTAINING PROTEIN"/>
    <property type="match status" value="1"/>
</dbReference>
<reference evidence="2" key="1">
    <citation type="submission" date="2022-11" db="UniProtKB">
        <authorList>
            <consortium name="WormBaseParasite"/>
        </authorList>
    </citation>
    <scope>IDENTIFICATION</scope>
</reference>
<evidence type="ECO:0000313" key="2">
    <source>
        <dbReference type="WBParaSite" id="nRc.2.0.1.t17895-RA"/>
    </source>
</evidence>
<dbReference type="InterPro" id="IPR015925">
    <property type="entry name" value="Ryanodine_IP3_receptor"/>
</dbReference>
<keyword evidence="1" id="KW-1185">Reference proteome</keyword>
<dbReference type="GO" id="GO:0006941">
    <property type="term" value="P:striated muscle contraction"/>
    <property type="evidence" value="ECO:0007669"/>
    <property type="project" value="TreeGrafter"/>
</dbReference>
<dbReference type="Proteomes" id="UP000887565">
    <property type="component" value="Unplaced"/>
</dbReference>
<dbReference type="PANTHER" id="PTHR46399:SF8">
    <property type="entry name" value="B30.2_SPRY DOMAIN-CONTAINING PROTEIN"/>
    <property type="match status" value="1"/>
</dbReference>
<accession>A0A915IWW1</accession>
<dbReference type="WBParaSite" id="nRc.2.0.1.t17895-RA">
    <property type="protein sequence ID" value="nRc.2.0.1.t17895-RA"/>
    <property type="gene ID" value="nRc.2.0.1.g17895"/>
</dbReference>
<dbReference type="GO" id="GO:0014808">
    <property type="term" value="P:release of sequestered calcium ion into cytosol by sarcoplasmic reticulum"/>
    <property type="evidence" value="ECO:0007669"/>
    <property type="project" value="TreeGrafter"/>
</dbReference>
<dbReference type="GO" id="GO:0005219">
    <property type="term" value="F:ryanodine-sensitive calcium-release channel activity"/>
    <property type="evidence" value="ECO:0007669"/>
    <property type="project" value="TreeGrafter"/>
</dbReference>
<dbReference type="GO" id="GO:0042383">
    <property type="term" value="C:sarcolemma"/>
    <property type="evidence" value="ECO:0007669"/>
    <property type="project" value="TreeGrafter"/>
</dbReference>
<name>A0A915IWW1_ROMCU</name>
<evidence type="ECO:0000313" key="1">
    <source>
        <dbReference type="Proteomes" id="UP000887565"/>
    </source>
</evidence>
<dbReference type="AlphaFoldDB" id="A0A915IWW1"/>
<dbReference type="GO" id="GO:0033017">
    <property type="term" value="C:sarcoplasmic reticulum membrane"/>
    <property type="evidence" value="ECO:0007669"/>
    <property type="project" value="TreeGrafter"/>
</dbReference>
<organism evidence="1 2">
    <name type="scientific">Romanomermis culicivorax</name>
    <name type="common">Nematode worm</name>
    <dbReference type="NCBI Taxonomy" id="13658"/>
    <lineage>
        <taxon>Eukaryota</taxon>
        <taxon>Metazoa</taxon>
        <taxon>Ecdysozoa</taxon>
        <taxon>Nematoda</taxon>
        <taxon>Enoplea</taxon>
        <taxon>Dorylaimia</taxon>
        <taxon>Mermithida</taxon>
        <taxon>Mermithoidea</taxon>
        <taxon>Mermithidae</taxon>
        <taxon>Romanomermis</taxon>
    </lineage>
</organism>
<protein>
    <submittedName>
        <fullName evidence="2">Uncharacterized protein</fullName>
    </submittedName>
</protein>
<dbReference type="GO" id="GO:0034704">
    <property type="term" value="C:calcium channel complex"/>
    <property type="evidence" value="ECO:0007669"/>
    <property type="project" value="TreeGrafter"/>
</dbReference>
<dbReference type="GO" id="GO:0005790">
    <property type="term" value="C:smooth endoplasmic reticulum"/>
    <property type="evidence" value="ECO:0007669"/>
    <property type="project" value="TreeGrafter"/>
</dbReference>